<dbReference type="KEGG" id="fte:Fluta_1780"/>
<dbReference type="GO" id="GO:0000160">
    <property type="term" value="P:phosphorelay signal transduction system"/>
    <property type="evidence" value="ECO:0007669"/>
    <property type="project" value="UniProtKB-KW"/>
</dbReference>
<dbReference type="Pfam" id="PF02518">
    <property type="entry name" value="HATPase_c"/>
    <property type="match status" value="1"/>
</dbReference>
<sequence precursor="true">MKIWALFAGSIALASCTTNHVTENPISSQNSIDSAQIVDYYNRATLFADSNQYYREKAREVALKNGSTNCTATQLFLEGKAFLNLGNLDSADAVANKGLSLSYQPNEAGFRGKFYNLKGNTNGYRRNLYSSLDNYVKAEKIFRSVNDLNSLAGIYSNIANNYFSLKDYHTALEYASKGYQLLKNVQEDRIKANILTTYAIALNKTKQPNKALFIEAKADSIANLNGDPMAKLAVTIGYAEIYKADNRFDSAQLYYNQCIQLSKKLGVKHFELMSQIGLMGIYDEQNAFQKVIDKGDSVLTLAQELNNRDVIHTSKRIIGKAYAAKGEYKKAFIFFNESYELYSETAGVENQRNINELRLKYESEKKAKKILKQRYQLAKQQKEIGEKQTFIAMLLLLLLITVLVLFFVRRLARNKQAILGLQANQKIAESMIQGEEKERARIAFEIHDGIAATVAGISYKLGADTNKQEVVELLKGLQEDSRKIAHNLMPVDFDKIDLIEAIELFSQRISTSITEIIVLSHPMNLQFSTAKSHLIYRVLQELIGNALKHAQCHSIFVKFELINNELTIQVEDDGLGITPSQIESGLKSVKERISALEGRITIQSIENRGTTVKIQLEA</sequence>
<keyword evidence="4 9" id="KW-0418">Kinase</keyword>
<dbReference type="SMART" id="SM00028">
    <property type="entry name" value="TPR"/>
    <property type="match status" value="5"/>
</dbReference>
<evidence type="ECO:0000256" key="4">
    <source>
        <dbReference type="ARBA" id="ARBA00022777"/>
    </source>
</evidence>
<dbReference type="InterPro" id="IPR003594">
    <property type="entry name" value="HATPase_dom"/>
</dbReference>
<proteinExistence type="predicted"/>
<accession>F2IHK5</accession>
<evidence type="ECO:0000256" key="2">
    <source>
        <dbReference type="ARBA" id="ARBA00012438"/>
    </source>
</evidence>
<dbReference type="SMART" id="SM00387">
    <property type="entry name" value="HATPase_c"/>
    <property type="match status" value="1"/>
</dbReference>
<evidence type="ECO:0000259" key="8">
    <source>
        <dbReference type="PROSITE" id="PS50109"/>
    </source>
</evidence>
<keyword evidence="7" id="KW-1133">Transmembrane helix</keyword>
<dbReference type="PROSITE" id="PS51257">
    <property type="entry name" value="PROKAR_LIPOPROTEIN"/>
    <property type="match status" value="1"/>
</dbReference>
<dbReference type="STRING" id="755732.Fluta_1780"/>
<feature type="transmembrane region" description="Helical" evidence="7">
    <location>
        <begin position="390"/>
        <end position="408"/>
    </location>
</feature>
<dbReference type="Gene3D" id="1.20.5.1930">
    <property type="match status" value="1"/>
</dbReference>
<reference evidence="10" key="2">
    <citation type="submission" date="2011-02" db="EMBL/GenBank/DDBJ databases">
        <title>The complete genome of Fluviicola taffensis DSM 16823.</title>
        <authorList>
            <consortium name="US DOE Joint Genome Institute (JGI-PGF)"/>
            <person name="Lucas S."/>
            <person name="Copeland A."/>
            <person name="Lapidus A."/>
            <person name="Bruce D."/>
            <person name="Goodwin L."/>
            <person name="Pitluck S."/>
            <person name="Kyrpides N."/>
            <person name="Mavromatis K."/>
            <person name="Ivanova N."/>
            <person name="Mikhailova N."/>
            <person name="Pagani I."/>
            <person name="Chertkov O."/>
            <person name="Detter J.C."/>
            <person name="Han C."/>
            <person name="Tapia R."/>
            <person name="Land M."/>
            <person name="Hauser L."/>
            <person name="Markowitz V."/>
            <person name="Cheng J.-F."/>
            <person name="Hugenholtz P."/>
            <person name="Woyke T."/>
            <person name="Wu D."/>
            <person name="Tindall B."/>
            <person name="Pomrenke H.G."/>
            <person name="Brambilla E."/>
            <person name="Klenk H.-P."/>
            <person name="Eisen J.A."/>
        </authorList>
    </citation>
    <scope>NUCLEOTIDE SEQUENCE [LARGE SCALE GENOMIC DNA]</scope>
    <source>
        <strain evidence="10">DSM 16823 / RW262 / RW262</strain>
    </source>
</reference>
<feature type="domain" description="Histidine kinase" evidence="8">
    <location>
        <begin position="441"/>
        <end position="618"/>
    </location>
</feature>
<dbReference type="CDD" id="cd16917">
    <property type="entry name" value="HATPase_UhpB-NarQ-NarX-like"/>
    <property type="match status" value="1"/>
</dbReference>
<dbReference type="Pfam" id="PF13181">
    <property type="entry name" value="TPR_8"/>
    <property type="match status" value="1"/>
</dbReference>
<feature type="coiled-coil region" evidence="6">
    <location>
        <begin position="354"/>
        <end position="388"/>
    </location>
</feature>
<dbReference type="InterPro" id="IPR005467">
    <property type="entry name" value="His_kinase_dom"/>
</dbReference>
<gene>
    <name evidence="9" type="ordered locus">Fluta_1780</name>
</gene>
<keyword evidence="7" id="KW-0812">Transmembrane</keyword>
<dbReference type="InterPro" id="IPR011990">
    <property type="entry name" value="TPR-like_helical_dom_sf"/>
</dbReference>
<protein>
    <recommendedName>
        <fullName evidence="2">histidine kinase</fullName>
        <ecNumber evidence="2">2.7.13.3</ecNumber>
    </recommendedName>
</protein>
<keyword evidence="10" id="KW-1185">Reference proteome</keyword>
<reference evidence="9 10" key="1">
    <citation type="journal article" date="2011" name="Stand. Genomic Sci.">
        <title>Complete genome sequence of the gliding freshwater bacterium Fluviicola taffensis type strain (RW262).</title>
        <authorList>
            <person name="Woyke T."/>
            <person name="Chertkov O."/>
            <person name="Lapidus A."/>
            <person name="Nolan M."/>
            <person name="Lucas S."/>
            <person name="Del Rio T.G."/>
            <person name="Tice H."/>
            <person name="Cheng J.F."/>
            <person name="Tapia R."/>
            <person name="Han C."/>
            <person name="Goodwin L."/>
            <person name="Pitluck S."/>
            <person name="Liolios K."/>
            <person name="Pagani I."/>
            <person name="Ivanova N."/>
            <person name="Huntemann M."/>
            <person name="Mavromatis K."/>
            <person name="Mikhailova N."/>
            <person name="Pati A."/>
            <person name="Chen A."/>
            <person name="Palaniappan K."/>
            <person name="Land M."/>
            <person name="Hauser L."/>
            <person name="Brambilla E.M."/>
            <person name="Rohde M."/>
            <person name="Mwirichia R."/>
            <person name="Sikorski J."/>
            <person name="Tindall B.J."/>
            <person name="Goker M."/>
            <person name="Bristow J."/>
            <person name="Eisen J.A."/>
            <person name="Markowitz V."/>
            <person name="Hugenholtz P."/>
            <person name="Klenk H.P."/>
            <person name="Kyrpides N.C."/>
        </authorList>
    </citation>
    <scope>NUCLEOTIDE SEQUENCE [LARGE SCALE GENOMIC DNA]</scope>
    <source>
        <strain evidence="10">DSM 16823 / RW262 / RW262</strain>
    </source>
</reference>
<keyword evidence="3" id="KW-0808">Transferase</keyword>
<dbReference type="Proteomes" id="UP000007463">
    <property type="component" value="Chromosome"/>
</dbReference>
<evidence type="ECO:0000256" key="7">
    <source>
        <dbReference type="SAM" id="Phobius"/>
    </source>
</evidence>
<dbReference type="eggNOG" id="COG0457">
    <property type="taxonomic scope" value="Bacteria"/>
</dbReference>
<dbReference type="Gene3D" id="3.30.565.10">
    <property type="entry name" value="Histidine kinase-like ATPase, C-terminal domain"/>
    <property type="match status" value="1"/>
</dbReference>
<dbReference type="OrthoDB" id="9778366at2"/>
<dbReference type="AlphaFoldDB" id="F2IHK5"/>
<dbReference type="HOGENOM" id="CLU_000445_106_2_10"/>
<comment type="catalytic activity">
    <reaction evidence="1">
        <text>ATP + protein L-histidine = ADP + protein N-phospho-L-histidine.</text>
        <dbReference type="EC" id="2.7.13.3"/>
    </reaction>
</comment>
<dbReference type="GO" id="GO:0004673">
    <property type="term" value="F:protein histidine kinase activity"/>
    <property type="evidence" value="ECO:0007669"/>
    <property type="project" value="UniProtKB-EC"/>
</dbReference>
<evidence type="ECO:0000256" key="3">
    <source>
        <dbReference type="ARBA" id="ARBA00022679"/>
    </source>
</evidence>
<name>F2IHK5_FLUTR</name>
<evidence type="ECO:0000256" key="1">
    <source>
        <dbReference type="ARBA" id="ARBA00000085"/>
    </source>
</evidence>
<dbReference type="eggNOG" id="COG4585">
    <property type="taxonomic scope" value="Bacteria"/>
</dbReference>
<dbReference type="EMBL" id="CP002542">
    <property type="protein sequence ID" value="AEA43770.1"/>
    <property type="molecule type" value="Genomic_DNA"/>
</dbReference>
<evidence type="ECO:0000256" key="6">
    <source>
        <dbReference type="SAM" id="Coils"/>
    </source>
</evidence>
<dbReference type="InterPro" id="IPR019734">
    <property type="entry name" value="TPR_rpt"/>
</dbReference>
<dbReference type="Gene3D" id="1.25.40.10">
    <property type="entry name" value="Tetratricopeptide repeat domain"/>
    <property type="match status" value="2"/>
</dbReference>
<organism evidence="9 10">
    <name type="scientific">Fluviicola taffensis (strain DSM 16823 / NCIMB 13979 / RW262)</name>
    <dbReference type="NCBI Taxonomy" id="755732"/>
    <lineage>
        <taxon>Bacteria</taxon>
        <taxon>Pseudomonadati</taxon>
        <taxon>Bacteroidota</taxon>
        <taxon>Flavobacteriia</taxon>
        <taxon>Flavobacteriales</taxon>
        <taxon>Crocinitomicaceae</taxon>
        <taxon>Fluviicola</taxon>
    </lineage>
</organism>
<keyword evidence="7" id="KW-0472">Membrane</keyword>
<dbReference type="PROSITE" id="PS50109">
    <property type="entry name" value="HIS_KIN"/>
    <property type="match status" value="1"/>
</dbReference>
<evidence type="ECO:0000256" key="5">
    <source>
        <dbReference type="ARBA" id="ARBA00023012"/>
    </source>
</evidence>
<evidence type="ECO:0000313" key="9">
    <source>
        <dbReference type="EMBL" id="AEA43770.1"/>
    </source>
</evidence>
<dbReference type="InterPro" id="IPR050482">
    <property type="entry name" value="Sensor_HK_TwoCompSys"/>
</dbReference>
<evidence type="ECO:0000313" key="10">
    <source>
        <dbReference type="Proteomes" id="UP000007463"/>
    </source>
</evidence>
<keyword evidence="6" id="KW-0175">Coiled coil</keyword>
<dbReference type="InterPro" id="IPR036890">
    <property type="entry name" value="HATPase_C_sf"/>
</dbReference>
<keyword evidence="5" id="KW-0902">Two-component regulatory system</keyword>
<dbReference type="SUPFAM" id="SSF55874">
    <property type="entry name" value="ATPase domain of HSP90 chaperone/DNA topoisomerase II/histidine kinase"/>
    <property type="match status" value="1"/>
</dbReference>
<dbReference type="PANTHER" id="PTHR24421:SF10">
    <property type="entry name" value="NITRATE_NITRITE SENSOR PROTEIN NARQ"/>
    <property type="match status" value="1"/>
</dbReference>
<dbReference type="EC" id="2.7.13.3" evidence="2"/>
<dbReference type="SUPFAM" id="SSF48452">
    <property type="entry name" value="TPR-like"/>
    <property type="match status" value="1"/>
</dbReference>
<dbReference type="RefSeq" id="WP_013686540.1">
    <property type="nucleotide sequence ID" value="NC_015321.1"/>
</dbReference>
<dbReference type="PANTHER" id="PTHR24421">
    <property type="entry name" value="NITRATE/NITRITE SENSOR PROTEIN NARX-RELATED"/>
    <property type="match status" value="1"/>
</dbReference>